<dbReference type="PANTHER" id="PTHR33164:SF57">
    <property type="entry name" value="MARR-FAMILY TRANSCRIPTIONAL REGULATOR"/>
    <property type="match status" value="1"/>
</dbReference>
<dbReference type="AlphaFoldDB" id="A0A0P7YAM1"/>
<dbReference type="EMBL" id="LJSX01000010">
    <property type="protein sequence ID" value="KPQ11097.1"/>
    <property type="molecule type" value="Genomic_DNA"/>
</dbReference>
<evidence type="ECO:0000313" key="8">
    <source>
        <dbReference type="Proteomes" id="UP000182800"/>
    </source>
</evidence>
<feature type="domain" description="HTH marR-type" evidence="4">
    <location>
        <begin position="30"/>
        <end position="164"/>
    </location>
</feature>
<organism evidence="5 7">
    <name type="scientific">Saliniramus fredricksonii</name>
    <dbReference type="NCBI Taxonomy" id="1653334"/>
    <lineage>
        <taxon>Bacteria</taxon>
        <taxon>Pseudomonadati</taxon>
        <taxon>Pseudomonadota</taxon>
        <taxon>Alphaproteobacteria</taxon>
        <taxon>Hyphomicrobiales</taxon>
        <taxon>Salinarimonadaceae</taxon>
        <taxon>Saliniramus</taxon>
    </lineage>
</organism>
<dbReference type="PRINTS" id="PR00598">
    <property type="entry name" value="HTHMARR"/>
</dbReference>
<dbReference type="STRING" id="1653334.GA0071312_0084"/>
<dbReference type="PROSITE" id="PS50995">
    <property type="entry name" value="HTH_MARR_2"/>
    <property type="match status" value="1"/>
</dbReference>
<dbReference type="InterPro" id="IPR023187">
    <property type="entry name" value="Tscrpt_reg_MarR-type_CS"/>
</dbReference>
<dbReference type="GO" id="GO:0006950">
    <property type="term" value="P:response to stress"/>
    <property type="evidence" value="ECO:0007669"/>
    <property type="project" value="TreeGrafter"/>
</dbReference>
<reference evidence="5 7" key="1">
    <citation type="submission" date="2015-09" db="EMBL/GenBank/DDBJ databases">
        <title>Identification and resolution of microdiversity through metagenomic sequencing of parallel consortia.</title>
        <authorList>
            <person name="Nelson W.C."/>
            <person name="Romine M.F."/>
            <person name="Lindemann S.R."/>
        </authorList>
    </citation>
    <scope>NUCLEOTIDE SEQUENCE [LARGE SCALE GENOMIC DNA]</scope>
    <source>
        <strain evidence="5">HL-109</strain>
    </source>
</reference>
<dbReference type="PATRIC" id="fig|1653334.4.peg.2707"/>
<evidence type="ECO:0000313" key="5">
    <source>
        <dbReference type="EMBL" id="KPQ11097.1"/>
    </source>
</evidence>
<protein>
    <submittedName>
        <fullName evidence="5 6">Transcriptional regulator</fullName>
    </submittedName>
</protein>
<evidence type="ECO:0000256" key="3">
    <source>
        <dbReference type="ARBA" id="ARBA00023163"/>
    </source>
</evidence>
<dbReference type="InterPro" id="IPR036388">
    <property type="entry name" value="WH-like_DNA-bd_sf"/>
</dbReference>
<dbReference type="GO" id="GO:0003677">
    <property type="term" value="F:DNA binding"/>
    <property type="evidence" value="ECO:0007669"/>
    <property type="project" value="UniProtKB-KW"/>
</dbReference>
<dbReference type="SUPFAM" id="SSF46785">
    <property type="entry name" value="Winged helix' DNA-binding domain"/>
    <property type="match status" value="1"/>
</dbReference>
<dbReference type="PANTHER" id="PTHR33164">
    <property type="entry name" value="TRANSCRIPTIONAL REGULATOR, MARR FAMILY"/>
    <property type="match status" value="1"/>
</dbReference>
<evidence type="ECO:0000259" key="4">
    <source>
        <dbReference type="PROSITE" id="PS50995"/>
    </source>
</evidence>
<dbReference type="SMART" id="SM00347">
    <property type="entry name" value="HTH_MARR"/>
    <property type="match status" value="1"/>
</dbReference>
<name>A0A0P7YAM1_9HYPH</name>
<dbReference type="Proteomes" id="UP000050497">
    <property type="component" value="Unassembled WGS sequence"/>
</dbReference>
<dbReference type="PROSITE" id="PS01117">
    <property type="entry name" value="HTH_MARR_1"/>
    <property type="match status" value="1"/>
</dbReference>
<proteinExistence type="predicted"/>
<keyword evidence="3" id="KW-0804">Transcription</keyword>
<dbReference type="InterPro" id="IPR039422">
    <property type="entry name" value="MarR/SlyA-like"/>
</dbReference>
<accession>A0A0P7YAM1</accession>
<dbReference type="Gene3D" id="1.10.10.10">
    <property type="entry name" value="Winged helix-like DNA-binding domain superfamily/Winged helix DNA-binding domain"/>
    <property type="match status" value="1"/>
</dbReference>
<sequence length="186" mass="20770">MSRNPARAEAPPVLDYETGAAMAPAEHAAELRLWLRLLTCSTMIEGEIRRRLRERFDVTLPRFDLMAQLDRTPEGLTLSELSQRMMVSNGNVTGLVERLVESGHLSRRKAAHDRRSHLVALTPQGREAFRAMAVEHEAWIADFFGDLDQGEIDGLMALLGKAKASTRRAVAAGIARPEEEDREDNP</sequence>
<evidence type="ECO:0000256" key="1">
    <source>
        <dbReference type="ARBA" id="ARBA00023015"/>
    </source>
</evidence>
<gene>
    <name evidence="6" type="ORF">GA0071312_0084</name>
    <name evidence="5" type="ORF">HLUCCO17_08130</name>
</gene>
<dbReference type="GO" id="GO:0003700">
    <property type="term" value="F:DNA-binding transcription factor activity"/>
    <property type="evidence" value="ECO:0007669"/>
    <property type="project" value="InterPro"/>
</dbReference>
<dbReference type="InterPro" id="IPR036390">
    <property type="entry name" value="WH_DNA-bd_sf"/>
</dbReference>
<dbReference type="Pfam" id="PF12802">
    <property type="entry name" value="MarR_2"/>
    <property type="match status" value="1"/>
</dbReference>
<keyword evidence="1" id="KW-0805">Transcription regulation</keyword>
<keyword evidence="8" id="KW-1185">Reference proteome</keyword>
<comment type="caution">
    <text evidence="5">The sequence shown here is derived from an EMBL/GenBank/DDBJ whole genome shotgun (WGS) entry which is preliminary data.</text>
</comment>
<evidence type="ECO:0000313" key="7">
    <source>
        <dbReference type="Proteomes" id="UP000050497"/>
    </source>
</evidence>
<dbReference type="FunFam" id="1.10.10.10:FF:000590">
    <property type="entry name" value="Transcriptional regulator, MarR family"/>
    <property type="match status" value="1"/>
</dbReference>
<evidence type="ECO:0000256" key="2">
    <source>
        <dbReference type="ARBA" id="ARBA00023125"/>
    </source>
</evidence>
<evidence type="ECO:0000313" key="6">
    <source>
        <dbReference type="EMBL" id="SCC78102.1"/>
    </source>
</evidence>
<dbReference type="OrthoDB" id="7063965at2"/>
<dbReference type="Proteomes" id="UP000182800">
    <property type="component" value="Unassembled WGS sequence"/>
</dbReference>
<dbReference type="RefSeq" id="WP_074443168.1">
    <property type="nucleotide sequence ID" value="NZ_FMBM01000001.1"/>
</dbReference>
<keyword evidence="2 6" id="KW-0238">DNA-binding</keyword>
<dbReference type="InterPro" id="IPR000835">
    <property type="entry name" value="HTH_MarR-typ"/>
</dbReference>
<reference evidence="6 8" key="2">
    <citation type="submission" date="2016-08" db="EMBL/GenBank/DDBJ databases">
        <authorList>
            <person name="Varghese N."/>
            <person name="Submissions Spin"/>
        </authorList>
    </citation>
    <scope>NUCLEOTIDE SEQUENCE [LARGE SCALE GENOMIC DNA]</scope>
    <source>
        <strain evidence="6 8">HL-109</strain>
    </source>
</reference>
<dbReference type="EMBL" id="FMBM01000001">
    <property type="protein sequence ID" value="SCC78102.1"/>
    <property type="molecule type" value="Genomic_DNA"/>
</dbReference>